<dbReference type="Proteomes" id="UP001648503">
    <property type="component" value="Unassembled WGS sequence"/>
</dbReference>
<gene>
    <name evidence="1" type="ORF">BASA50_007591</name>
</gene>
<reference evidence="1 2" key="1">
    <citation type="submission" date="2021-02" db="EMBL/GenBank/DDBJ databases">
        <title>Variation within the Batrachochytrium salamandrivorans European outbreak.</title>
        <authorList>
            <person name="Kelly M."/>
            <person name="Pasmans F."/>
            <person name="Shea T.P."/>
            <person name="Munoz J.F."/>
            <person name="Carranza S."/>
            <person name="Cuomo C.A."/>
            <person name="Martel A."/>
        </authorList>
    </citation>
    <scope>NUCLEOTIDE SEQUENCE [LARGE SCALE GENOMIC DNA]</scope>
    <source>
        <strain evidence="1 2">AMFP18/2</strain>
    </source>
</reference>
<protein>
    <submittedName>
        <fullName evidence="1">Uncharacterized protein</fullName>
    </submittedName>
</protein>
<dbReference type="EMBL" id="JAFCIX010000360">
    <property type="protein sequence ID" value="KAH6593117.1"/>
    <property type="molecule type" value="Genomic_DNA"/>
</dbReference>
<sequence length="146" mass="16906">MEPYGTPGYGVISNIIIYGRDPILDHMFNGNEEHNVMLMELFDFQANFFNLEIQVEDEFAPHRTHVEPASRPTQAELEEAFNSGKTNYKKIVKLLDKMYKCLIRFERLESQYLGKYSTLPGNSVIVSSEGLYKKLESFKNDLNRSD</sequence>
<accession>A0ABQ8F6L4</accession>
<evidence type="ECO:0000313" key="2">
    <source>
        <dbReference type="Proteomes" id="UP001648503"/>
    </source>
</evidence>
<keyword evidence="2" id="KW-1185">Reference proteome</keyword>
<organism evidence="1 2">
    <name type="scientific">Batrachochytrium salamandrivorans</name>
    <dbReference type="NCBI Taxonomy" id="1357716"/>
    <lineage>
        <taxon>Eukaryota</taxon>
        <taxon>Fungi</taxon>
        <taxon>Fungi incertae sedis</taxon>
        <taxon>Chytridiomycota</taxon>
        <taxon>Chytridiomycota incertae sedis</taxon>
        <taxon>Chytridiomycetes</taxon>
        <taxon>Rhizophydiales</taxon>
        <taxon>Rhizophydiales incertae sedis</taxon>
        <taxon>Batrachochytrium</taxon>
    </lineage>
</organism>
<proteinExistence type="predicted"/>
<comment type="caution">
    <text evidence="1">The sequence shown here is derived from an EMBL/GenBank/DDBJ whole genome shotgun (WGS) entry which is preliminary data.</text>
</comment>
<name>A0ABQ8F6L4_9FUNG</name>
<evidence type="ECO:0000313" key="1">
    <source>
        <dbReference type="EMBL" id="KAH6593117.1"/>
    </source>
</evidence>